<evidence type="ECO:0000256" key="2">
    <source>
        <dbReference type="ARBA" id="ARBA00022840"/>
    </source>
</evidence>
<keyword evidence="1" id="KW-0547">Nucleotide-binding</keyword>
<accession>A0ABR2M241</accession>
<dbReference type="Proteomes" id="UP001412067">
    <property type="component" value="Unassembled WGS sequence"/>
</dbReference>
<dbReference type="PROSITE" id="PS51456">
    <property type="entry name" value="MYOSIN_MOTOR"/>
    <property type="match status" value="1"/>
</dbReference>
<keyword evidence="2" id="KW-0067">ATP-binding</keyword>
<dbReference type="Pfam" id="PF00063">
    <property type="entry name" value="Myosin_head"/>
    <property type="match status" value="1"/>
</dbReference>
<dbReference type="Gene3D" id="1.10.10.820">
    <property type="match status" value="1"/>
</dbReference>
<evidence type="ECO:0000256" key="3">
    <source>
        <dbReference type="ARBA" id="ARBA00023203"/>
    </source>
</evidence>
<comment type="caution">
    <text evidence="4">Lacks conserved residue(s) required for the propagation of feature annotation.</text>
</comment>
<dbReference type="SUPFAM" id="SSF52540">
    <property type="entry name" value="P-loop containing nucleoside triphosphate hydrolases"/>
    <property type="match status" value="1"/>
</dbReference>
<reference evidence="6 7" key="1">
    <citation type="journal article" date="2022" name="Nat. Plants">
        <title>Genomes of leafy and leafless Platanthera orchids illuminate the evolution of mycoheterotrophy.</title>
        <authorList>
            <person name="Li M.H."/>
            <person name="Liu K.W."/>
            <person name="Li Z."/>
            <person name="Lu H.C."/>
            <person name="Ye Q.L."/>
            <person name="Zhang D."/>
            <person name="Wang J.Y."/>
            <person name="Li Y.F."/>
            <person name="Zhong Z.M."/>
            <person name="Liu X."/>
            <person name="Yu X."/>
            <person name="Liu D.K."/>
            <person name="Tu X.D."/>
            <person name="Liu B."/>
            <person name="Hao Y."/>
            <person name="Liao X.Y."/>
            <person name="Jiang Y.T."/>
            <person name="Sun W.H."/>
            <person name="Chen J."/>
            <person name="Chen Y.Q."/>
            <person name="Ai Y."/>
            <person name="Zhai J.W."/>
            <person name="Wu S.S."/>
            <person name="Zhou Z."/>
            <person name="Hsiao Y.Y."/>
            <person name="Wu W.L."/>
            <person name="Chen Y.Y."/>
            <person name="Lin Y.F."/>
            <person name="Hsu J.L."/>
            <person name="Li C.Y."/>
            <person name="Wang Z.W."/>
            <person name="Zhao X."/>
            <person name="Zhong W.Y."/>
            <person name="Ma X.K."/>
            <person name="Ma L."/>
            <person name="Huang J."/>
            <person name="Chen G.Z."/>
            <person name="Huang M.Z."/>
            <person name="Huang L."/>
            <person name="Peng D.H."/>
            <person name="Luo Y.B."/>
            <person name="Zou S.Q."/>
            <person name="Chen S.P."/>
            <person name="Lan S."/>
            <person name="Tsai W.C."/>
            <person name="Van de Peer Y."/>
            <person name="Liu Z.J."/>
        </authorList>
    </citation>
    <scope>NUCLEOTIDE SEQUENCE [LARGE SCALE GENOMIC DNA]</scope>
    <source>
        <strain evidence="6">Lor288</strain>
    </source>
</reference>
<keyword evidence="7" id="KW-1185">Reference proteome</keyword>
<proteinExistence type="inferred from homology"/>
<comment type="caution">
    <text evidence="6">The sequence shown here is derived from an EMBL/GenBank/DDBJ whole genome shotgun (WGS) entry which is preliminary data.</text>
</comment>
<evidence type="ECO:0000313" key="7">
    <source>
        <dbReference type="Proteomes" id="UP001412067"/>
    </source>
</evidence>
<sequence length="201" mass="22520">MQSEPGIDLHVFKLQHSVPRNDFCRIAAKNGILLRLVTQNEALVPIHQRSQLLKILISASLLPIESSPPLKKVKDKYKLTSPQSFHYLNQSDCYELDGVDDSLEYLATIRAMDIVGINESEQEAIFRVVAAILHLGNIDFAKGEEINSSVIKNDKSRFHLKTAAELLMCDAQGLEDALIKRVMVTPEEIITRTLDPLAMTL</sequence>
<keyword evidence="3 4" id="KW-0009">Actin-binding</keyword>
<dbReference type="EMBL" id="JBBWWR010000012">
    <property type="protein sequence ID" value="KAK8958113.1"/>
    <property type="molecule type" value="Genomic_DNA"/>
</dbReference>
<gene>
    <name evidence="6" type="ORF">KSP40_PGU015276</name>
</gene>
<evidence type="ECO:0000256" key="1">
    <source>
        <dbReference type="ARBA" id="ARBA00022741"/>
    </source>
</evidence>
<evidence type="ECO:0000256" key="4">
    <source>
        <dbReference type="PROSITE-ProRule" id="PRU00782"/>
    </source>
</evidence>
<comment type="similarity">
    <text evidence="4">Belongs to the TRAFAC class myosin-kinesin ATPase superfamily. Myosin family.</text>
</comment>
<name>A0ABR2M241_9ASPA</name>
<protein>
    <recommendedName>
        <fullName evidence="5">Myosin motor domain-containing protein</fullName>
    </recommendedName>
</protein>
<evidence type="ECO:0000313" key="6">
    <source>
        <dbReference type="EMBL" id="KAK8958113.1"/>
    </source>
</evidence>
<evidence type="ECO:0000259" key="5">
    <source>
        <dbReference type="PROSITE" id="PS51456"/>
    </source>
</evidence>
<dbReference type="InterPro" id="IPR027417">
    <property type="entry name" value="P-loop_NTPase"/>
</dbReference>
<dbReference type="Gene3D" id="1.20.120.720">
    <property type="entry name" value="Myosin VI head, motor domain, U50 subdomain"/>
    <property type="match status" value="1"/>
</dbReference>
<feature type="domain" description="Myosin motor" evidence="5">
    <location>
        <begin position="1"/>
        <end position="201"/>
    </location>
</feature>
<dbReference type="PANTHER" id="PTHR13140:SF772">
    <property type="entry name" value="MYOSIN-17"/>
    <property type="match status" value="1"/>
</dbReference>
<keyword evidence="4" id="KW-0518">Myosin</keyword>
<organism evidence="6 7">
    <name type="scientific">Platanthera guangdongensis</name>
    <dbReference type="NCBI Taxonomy" id="2320717"/>
    <lineage>
        <taxon>Eukaryota</taxon>
        <taxon>Viridiplantae</taxon>
        <taxon>Streptophyta</taxon>
        <taxon>Embryophyta</taxon>
        <taxon>Tracheophyta</taxon>
        <taxon>Spermatophyta</taxon>
        <taxon>Magnoliopsida</taxon>
        <taxon>Liliopsida</taxon>
        <taxon>Asparagales</taxon>
        <taxon>Orchidaceae</taxon>
        <taxon>Orchidoideae</taxon>
        <taxon>Orchideae</taxon>
        <taxon>Orchidinae</taxon>
        <taxon>Platanthera</taxon>
    </lineage>
</organism>
<dbReference type="InterPro" id="IPR001609">
    <property type="entry name" value="Myosin_head_motor_dom-like"/>
</dbReference>
<keyword evidence="4" id="KW-0505">Motor protein</keyword>
<dbReference type="PANTHER" id="PTHR13140">
    <property type="entry name" value="MYOSIN"/>
    <property type="match status" value="1"/>
</dbReference>